<accession>A0A1H1QPU9</accession>
<organism evidence="1 2">
    <name type="scientific">Halopseudomonas litoralis</name>
    <dbReference type="NCBI Taxonomy" id="797277"/>
    <lineage>
        <taxon>Bacteria</taxon>
        <taxon>Pseudomonadati</taxon>
        <taxon>Pseudomonadota</taxon>
        <taxon>Gammaproteobacteria</taxon>
        <taxon>Pseudomonadales</taxon>
        <taxon>Pseudomonadaceae</taxon>
        <taxon>Halopseudomonas</taxon>
    </lineage>
</organism>
<reference evidence="2" key="1">
    <citation type="submission" date="2016-10" db="EMBL/GenBank/DDBJ databases">
        <authorList>
            <person name="Varghese N."/>
            <person name="Submissions S."/>
        </authorList>
    </citation>
    <scope>NUCLEOTIDE SEQUENCE [LARGE SCALE GENOMIC DNA]</scope>
    <source>
        <strain evidence="2">2SM5</strain>
    </source>
</reference>
<dbReference type="STRING" id="797277.SAMN05216198_1549"/>
<dbReference type="EMBL" id="LT629748">
    <property type="protein sequence ID" value="SDS25502.1"/>
    <property type="molecule type" value="Genomic_DNA"/>
</dbReference>
<name>A0A1H1QPU9_9GAMM</name>
<gene>
    <name evidence="1" type="ORF">SAMN05216198_1549</name>
</gene>
<sequence length="78" mass="9012">MSMMKPVSALEQQPGGSHYKGRAIQPIQYIHANNLGFCEGNVVKYVTRWREKGGLEDLRKAQHYIDLLIDLERLELQE</sequence>
<evidence type="ECO:0000313" key="2">
    <source>
        <dbReference type="Proteomes" id="UP000243426"/>
    </source>
</evidence>
<keyword evidence="2" id="KW-1185">Reference proteome</keyword>
<dbReference type="RefSeq" id="WP_090272775.1">
    <property type="nucleotide sequence ID" value="NZ_LT629748.1"/>
</dbReference>
<evidence type="ECO:0000313" key="1">
    <source>
        <dbReference type="EMBL" id="SDS25502.1"/>
    </source>
</evidence>
<protein>
    <submittedName>
        <fullName evidence="1">Protein of unknwon function</fullName>
    </submittedName>
</protein>
<dbReference type="OrthoDB" id="1684418at2"/>
<dbReference type="Proteomes" id="UP000243426">
    <property type="component" value="Chromosome I"/>
</dbReference>
<dbReference type="Pfam" id="PF11753">
    <property type="entry name" value="DUF3310"/>
    <property type="match status" value="1"/>
</dbReference>
<dbReference type="AlphaFoldDB" id="A0A1H1QPU9"/>
<proteinExistence type="predicted"/>
<dbReference type="InterPro" id="IPR021739">
    <property type="entry name" value="SaV-like"/>
</dbReference>